<dbReference type="GO" id="GO:0008236">
    <property type="term" value="F:serine-type peptidase activity"/>
    <property type="evidence" value="ECO:0007669"/>
    <property type="project" value="InterPro"/>
</dbReference>
<dbReference type="KEGG" id="rter:IDM49_07165"/>
<sequence length="422" mass="45806">MSIKLPITTAKDWRKGLATGAVAGAGMVTTVAVGTAAVATYFVRQMVVPPKHMVEELKILGVGYPSFNPASGDEPNSITLPATEQTSVPGTYGLFFNGGKSHAVIGDIIAFTPVDQTVIREVLEIHNGDLSRADRGHWSGVIATSPEDTGYKAEHITLPLTVGDAPAWIVRPQNPETIYEDHSDTWAVMVHGMGVQRSETLRALATTQELNLTSLHISYRNDKEAPPSSDGRYGLGFTEWKDVETAIDYALQHGARKVVLFGWSMGGSICLQAADKARNKDAIAALVLDGPAVDWLKLIEYHTELNKLPLGIGKLGIHMISSASLGLFTGLDEPIELESLSWTRRVDEMQVPTLILHSVKDDFVPVAPALELARKSNTVDIVTFADGAHTKEWNVDSDKWHSAVTEWLPGKLQQFHAETSAT</sequence>
<evidence type="ECO:0000313" key="3">
    <source>
        <dbReference type="EMBL" id="QNV37037.1"/>
    </source>
</evidence>
<dbReference type="InterPro" id="IPR001375">
    <property type="entry name" value="Peptidase_S9_cat"/>
</dbReference>
<gene>
    <name evidence="3" type="ORF">IDM49_07165</name>
</gene>
<dbReference type="Proteomes" id="UP000516404">
    <property type="component" value="Chromosome"/>
</dbReference>
<organism evidence="3 4">
    <name type="scientific">Rothia terrae</name>
    <dbReference type="NCBI Taxonomy" id="396015"/>
    <lineage>
        <taxon>Bacteria</taxon>
        <taxon>Bacillati</taxon>
        <taxon>Actinomycetota</taxon>
        <taxon>Actinomycetes</taxon>
        <taxon>Micrococcales</taxon>
        <taxon>Micrococcaceae</taxon>
        <taxon>Rothia</taxon>
    </lineage>
</organism>
<dbReference type="SUPFAM" id="SSF53474">
    <property type="entry name" value="alpha/beta-Hydrolases"/>
    <property type="match status" value="1"/>
</dbReference>
<dbReference type="PANTHER" id="PTHR12277:SF79">
    <property type="entry name" value="XAA-PRO DIPEPTIDYL-PEPTIDASE-RELATED"/>
    <property type="match status" value="1"/>
</dbReference>
<dbReference type="GeneID" id="96624015"/>
<evidence type="ECO:0000259" key="2">
    <source>
        <dbReference type="Pfam" id="PF00326"/>
    </source>
</evidence>
<name>A0A7H2BBJ1_9MICC</name>
<keyword evidence="1" id="KW-0812">Transmembrane</keyword>
<reference evidence="3 4" key="1">
    <citation type="submission" date="2020-09" db="EMBL/GenBank/DDBJ databases">
        <title>Investigation of environmental microbes.</title>
        <authorList>
            <person name="Ou Y."/>
            <person name="Kang Q."/>
        </authorList>
    </citation>
    <scope>NUCLEOTIDE SEQUENCE [LARGE SCALE GENOMIC DNA]</scope>
    <source>
        <strain evidence="3 4">KJZ-14</strain>
    </source>
</reference>
<dbReference type="AlphaFoldDB" id="A0A7H2BBJ1"/>
<evidence type="ECO:0000256" key="1">
    <source>
        <dbReference type="SAM" id="Phobius"/>
    </source>
</evidence>
<dbReference type="EMBL" id="CP061539">
    <property type="protein sequence ID" value="QNV37037.1"/>
    <property type="molecule type" value="Genomic_DNA"/>
</dbReference>
<dbReference type="Gene3D" id="3.40.50.1820">
    <property type="entry name" value="alpha/beta hydrolase"/>
    <property type="match status" value="1"/>
</dbReference>
<protein>
    <submittedName>
        <fullName evidence="3">Alpha/beta fold hydrolase</fullName>
    </submittedName>
</protein>
<keyword evidence="4" id="KW-1185">Reference proteome</keyword>
<dbReference type="PANTHER" id="PTHR12277">
    <property type="entry name" value="ALPHA/BETA HYDROLASE DOMAIN-CONTAINING PROTEIN"/>
    <property type="match status" value="1"/>
</dbReference>
<proteinExistence type="predicted"/>
<feature type="domain" description="Peptidase S9 prolyl oligopeptidase catalytic" evidence="2">
    <location>
        <begin position="232"/>
        <end position="413"/>
    </location>
</feature>
<dbReference type="Pfam" id="PF00326">
    <property type="entry name" value="Peptidase_S9"/>
    <property type="match status" value="1"/>
</dbReference>
<accession>A0A7H2BBJ1</accession>
<keyword evidence="3" id="KW-0378">Hydrolase</keyword>
<keyword evidence="1" id="KW-0472">Membrane</keyword>
<evidence type="ECO:0000313" key="4">
    <source>
        <dbReference type="Proteomes" id="UP000516404"/>
    </source>
</evidence>
<feature type="transmembrane region" description="Helical" evidence="1">
    <location>
        <begin position="21"/>
        <end position="43"/>
    </location>
</feature>
<dbReference type="GO" id="GO:0006508">
    <property type="term" value="P:proteolysis"/>
    <property type="evidence" value="ECO:0007669"/>
    <property type="project" value="InterPro"/>
</dbReference>
<keyword evidence="1" id="KW-1133">Transmembrane helix</keyword>
<dbReference type="RefSeq" id="WP_190724007.1">
    <property type="nucleotide sequence ID" value="NZ_CP061539.1"/>
</dbReference>
<dbReference type="InterPro" id="IPR029058">
    <property type="entry name" value="AB_hydrolase_fold"/>
</dbReference>